<evidence type="ECO:0000256" key="2">
    <source>
        <dbReference type="ARBA" id="ARBA00022692"/>
    </source>
</evidence>
<keyword evidence="4 6" id="KW-0472">Membrane</keyword>
<feature type="transmembrane region" description="Helical" evidence="6">
    <location>
        <begin position="333"/>
        <end position="354"/>
    </location>
</feature>
<feature type="transmembrane region" description="Helical" evidence="6">
    <location>
        <begin position="86"/>
        <end position="104"/>
    </location>
</feature>
<dbReference type="InterPro" id="IPR011701">
    <property type="entry name" value="MFS"/>
</dbReference>
<reference evidence="8 9" key="1">
    <citation type="submission" date="2023-08" db="EMBL/GenBank/DDBJ databases">
        <title>Microbacterium sp. nov., isolated from a waste landfill.</title>
        <authorList>
            <person name="Wen W."/>
        </authorList>
    </citation>
    <scope>NUCLEOTIDE SEQUENCE [LARGE SCALE GENOMIC DNA]</scope>
    <source>
        <strain evidence="8 9">ASV81</strain>
    </source>
</reference>
<keyword evidence="3 6" id="KW-1133">Transmembrane helix</keyword>
<evidence type="ECO:0000256" key="4">
    <source>
        <dbReference type="ARBA" id="ARBA00023136"/>
    </source>
</evidence>
<feature type="transmembrane region" description="Helical" evidence="6">
    <location>
        <begin position="419"/>
        <end position="439"/>
    </location>
</feature>
<proteinExistence type="predicted"/>
<dbReference type="Proteomes" id="UP001230289">
    <property type="component" value="Unassembled WGS sequence"/>
</dbReference>
<dbReference type="PANTHER" id="PTHR23523">
    <property type="match status" value="1"/>
</dbReference>
<dbReference type="InterPro" id="IPR036259">
    <property type="entry name" value="MFS_trans_sf"/>
</dbReference>
<dbReference type="PANTHER" id="PTHR23523:SF2">
    <property type="entry name" value="2-NITROIMIDAZOLE TRANSPORTER"/>
    <property type="match status" value="1"/>
</dbReference>
<feature type="transmembrane region" description="Helical" evidence="6">
    <location>
        <begin position="110"/>
        <end position="128"/>
    </location>
</feature>
<keyword evidence="2 6" id="KW-0812">Transmembrane</keyword>
<feature type="transmembrane region" description="Helical" evidence="6">
    <location>
        <begin position="451"/>
        <end position="470"/>
    </location>
</feature>
<name>A0ABU0XNK7_9MICO</name>
<keyword evidence="9" id="KW-1185">Reference proteome</keyword>
<dbReference type="Gene3D" id="1.20.1250.20">
    <property type="entry name" value="MFS general substrate transporter like domains"/>
    <property type="match status" value="2"/>
</dbReference>
<comment type="subcellular location">
    <subcellularLocation>
        <location evidence="1">Cell membrane</location>
        <topology evidence="1">Multi-pass membrane protein</topology>
    </subcellularLocation>
</comment>
<evidence type="ECO:0000256" key="5">
    <source>
        <dbReference type="SAM" id="MobiDB-lite"/>
    </source>
</evidence>
<dbReference type="PROSITE" id="PS50850">
    <property type="entry name" value="MFS"/>
    <property type="match status" value="1"/>
</dbReference>
<evidence type="ECO:0000259" key="7">
    <source>
        <dbReference type="PROSITE" id="PS50850"/>
    </source>
</evidence>
<feature type="transmembrane region" description="Helical" evidence="6">
    <location>
        <begin position="175"/>
        <end position="194"/>
    </location>
</feature>
<feature type="domain" description="Major facilitator superfamily (MFS) profile" evidence="7">
    <location>
        <begin position="18"/>
        <end position="475"/>
    </location>
</feature>
<feature type="transmembrane region" description="Helical" evidence="6">
    <location>
        <begin position="294"/>
        <end position="313"/>
    </location>
</feature>
<organism evidence="8 9">
    <name type="scientific">Microbacterium capsulatum</name>
    <dbReference type="NCBI Taxonomy" id="3041921"/>
    <lineage>
        <taxon>Bacteria</taxon>
        <taxon>Bacillati</taxon>
        <taxon>Actinomycetota</taxon>
        <taxon>Actinomycetes</taxon>
        <taxon>Micrococcales</taxon>
        <taxon>Microbacteriaceae</taxon>
        <taxon>Microbacterium</taxon>
    </lineage>
</organism>
<dbReference type="InterPro" id="IPR052524">
    <property type="entry name" value="MFS_Cyanate_Porter"/>
</dbReference>
<feature type="transmembrane region" description="Helical" evidence="6">
    <location>
        <begin position="53"/>
        <end position="74"/>
    </location>
</feature>
<dbReference type="Pfam" id="PF07690">
    <property type="entry name" value="MFS_1"/>
    <property type="match status" value="1"/>
</dbReference>
<dbReference type="InterPro" id="IPR020846">
    <property type="entry name" value="MFS_dom"/>
</dbReference>
<feature type="region of interest" description="Disordered" evidence="5">
    <location>
        <begin position="201"/>
        <end position="231"/>
    </location>
</feature>
<evidence type="ECO:0000256" key="3">
    <source>
        <dbReference type="ARBA" id="ARBA00022989"/>
    </source>
</evidence>
<dbReference type="EMBL" id="JAVFCB010000009">
    <property type="protein sequence ID" value="MDQ4215330.1"/>
    <property type="molecule type" value="Genomic_DNA"/>
</dbReference>
<feature type="transmembrane region" description="Helical" evidence="6">
    <location>
        <begin position="140"/>
        <end position="163"/>
    </location>
</feature>
<comment type="caution">
    <text evidence="8">The sequence shown here is derived from an EMBL/GenBank/DDBJ whole genome shotgun (WGS) entry which is preliminary data.</text>
</comment>
<evidence type="ECO:0000256" key="6">
    <source>
        <dbReference type="SAM" id="Phobius"/>
    </source>
</evidence>
<evidence type="ECO:0000313" key="9">
    <source>
        <dbReference type="Proteomes" id="UP001230289"/>
    </source>
</evidence>
<feature type="transmembrane region" description="Helical" evidence="6">
    <location>
        <begin position="386"/>
        <end position="407"/>
    </location>
</feature>
<sequence>MTTGGGTSGSRPFRRGRALAVIGIVLVAFSLRSAVTSLSPVVAQIAHDFPMPSAVVGLIGTAPPVCYAVFGLITPFLERRLGLERLAVLSLVVITAGLAARGAATDSVTLLLSTALVFAGVGMGNILMPPLVKKHFPDRLGLMMTLYSTMMAVATFVPPLIAVPVADAAGWRTSLALWAVFALAGAAPWIAMLVRERGGAGAASGSADVPSTGSGDGAEDRATGSGAGAGYGPATGSGTGAGYVPSTGSGTGVRAEDRALSRGSFQDAASVSTGPIPTAPTSTRALARLLRIPLAWALTLVFGTSASMAYTAFAWLPSIMIEQVGVDAKTAGFLLSLFAFTGLPASLIVPVLVVRFRATTPLYLFGAIGAVGGLLGLLLLPLPSVTWIWVLLYGLAGLLFPLTLVLLSIRARETETAVALSGFVQSLGYLLSAVFPVLLGVMHTATGGWQVPLAILIVLLVVSVPAGVYAGRPLTVEAAWERRHGRW</sequence>
<protein>
    <submittedName>
        <fullName evidence="8">MFS transporter</fullName>
    </submittedName>
</protein>
<evidence type="ECO:0000256" key="1">
    <source>
        <dbReference type="ARBA" id="ARBA00004651"/>
    </source>
</evidence>
<feature type="transmembrane region" description="Helical" evidence="6">
    <location>
        <begin position="361"/>
        <end position="380"/>
    </location>
</feature>
<evidence type="ECO:0000313" key="8">
    <source>
        <dbReference type="EMBL" id="MDQ4215330.1"/>
    </source>
</evidence>
<dbReference type="SUPFAM" id="SSF103473">
    <property type="entry name" value="MFS general substrate transporter"/>
    <property type="match status" value="1"/>
</dbReference>
<accession>A0ABU0XNK7</accession>
<gene>
    <name evidence="8" type="ORF">RBR11_15535</name>
</gene>
<dbReference type="RefSeq" id="WP_308490283.1">
    <property type="nucleotide sequence ID" value="NZ_JAVFCB010000009.1"/>
</dbReference>